<comment type="caution">
    <text evidence="2">The sequence shown here is derived from an EMBL/GenBank/DDBJ whole genome shotgun (WGS) entry which is preliminary data.</text>
</comment>
<dbReference type="OrthoDB" id="9807606at2"/>
<dbReference type="PATRIC" id="fig|740709.3.peg.958"/>
<dbReference type="GO" id="GO:0003824">
    <property type="term" value="F:catalytic activity"/>
    <property type="evidence" value="ECO:0007669"/>
    <property type="project" value="UniProtKB-ARBA"/>
</dbReference>
<gene>
    <name evidence="2" type="ORF">A10D4_04725</name>
</gene>
<name>K2KDS7_9GAMM</name>
<dbReference type="EMBL" id="AMRG01000004">
    <property type="protein sequence ID" value="EKE84887.1"/>
    <property type="molecule type" value="Genomic_DNA"/>
</dbReference>
<sequence length="266" mass="29187">MSNLQQPERTVTLEIDERGVAYLTMVRESVHNAFDDHMIAALIEALAQVEQQPQARLLVLRSQGKHFSAGADLQWMRSMADKDYQQNLDDAAQLATLMQRLDELSKPTICLVQGAAFGGAVGLAACCDIVLAEARASFCLSEVKIGLIPAVISPYVIRAMGERQARRYMLSAERFFADVAQQYGLVHEVCDDLSSRSQALIDSLLANSPAALAACKQLISDLSYAPVSADMRQQTIERIAAIRVSEEGQEGLSAFLEKRPADWTRG</sequence>
<dbReference type="Pfam" id="PF00378">
    <property type="entry name" value="ECH_1"/>
    <property type="match status" value="1"/>
</dbReference>
<dbReference type="Gene3D" id="3.90.226.10">
    <property type="entry name" value="2-enoyl-CoA Hydratase, Chain A, domain 1"/>
    <property type="match status" value="1"/>
</dbReference>
<reference evidence="2 3" key="1">
    <citation type="journal article" date="2012" name="J. Bacteriol.">
        <title>Genome Sequence of Idiomarina xiamenensis Type Strain 10-D-4.</title>
        <authorList>
            <person name="Lai Q."/>
            <person name="Wang L."/>
            <person name="Wang W."/>
            <person name="Shao Z."/>
        </authorList>
    </citation>
    <scope>NUCLEOTIDE SEQUENCE [LARGE SCALE GENOMIC DNA]</scope>
    <source>
        <strain evidence="2 3">10-D-4</strain>
    </source>
</reference>
<dbReference type="PANTHER" id="PTHR42964">
    <property type="entry name" value="ENOYL-COA HYDRATASE"/>
    <property type="match status" value="1"/>
</dbReference>
<accession>K2KDS7</accession>
<dbReference type="eggNOG" id="COG1024">
    <property type="taxonomic scope" value="Bacteria"/>
</dbReference>
<dbReference type="CDD" id="cd06558">
    <property type="entry name" value="crotonase-like"/>
    <property type="match status" value="1"/>
</dbReference>
<organism evidence="2 3">
    <name type="scientific">Idiomarina xiamenensis 10-D-4</name>
    <dbReference type="NCBI Taxonomy" id="740709"/>
    <lineage>
        <taxon>Bacteria</taxon>
        <taxon>Pseudomonadati</taxon>
        <taxon>Pseudomonadota</taxon>
        <taxon>Gammaproteobacteria</taxon>
        <taxon>Alteromonadales</taxon>
        <taxon>Idiomarinaceae</taxon>
        <taxon>Idiomarina</taxon>
    </lineage>
</organism>
<dbReference type="PANTHER" id="PTHR42964:SF1">
    <property type="entry name" value="POLYKETIDE BIOSYNTHESIS ENOYL-COA HYDRATASE PKSH-RELATED"/>
    <property type="match status" value="1"/>
</dbReference>
<dbReference type="InterPro" id="IPR029045">
    <property type="entry name" value="ClpP/crotonase-like_dom_sf"/>
</dbReference>
<dbReference type="STRING" id="740709.A10D4_04725"/>
<dbReference type="Gene3D" id="1.10.12.10">
    <property type="entry name" value="Lyase 2-enoyl-coa Hydratase, Chain A, domain 2"/>
    <property type="match status" value="1"/>
</dbReference>
<dbReference type="InterPro" id="IPR001753">
    <property type="entry name" value="Enoyl-CoA_hydra/iso"/>
</dbReference>
<protein>
    <submittedName>
        <fullName evidence="2">Enoyl-CoA hydratase</fullName>
    </submittedName>
</protein>
<evidence type="ECO:0000313" key="2">
    <source>
        <dbReference type="EMBL" id="EKE84887.1"/>
    </source>
</evidence>
<dbReference type="AlphaFoldDB" id="K2KDS7"/>
<keyword evidence="3" id="KW-1185">Reference proteome</keyword>
<proteinExistence type="inferred from homology"/>
<dbReference type="InterPro" id="IPR014748">
    <property type="entry name" value="Enoyl-CoA_hydra_C"/>
</dbReference>
<evidence type="ECO:0000256" key="1">
    <source>
        <dbReference type="ARBA" id="ARBA00005254"/>
    </source>
</evidence>
<dbReference type="InterPro" id="IPR051683">
    <property type="entry name" value="Enoyl-CoA_Hydratase/Isomerase"/>
</dbReference>
<evidence type="ECO:0000313" key="3">
    <source>
        <dbReference type="Proteomes" id="UP000014115"/>
    </source>
</evidence>
<comment type="similarity">
    <text evidence="1">Belongs to the enoyl-CoA hydratase/isomerase family.</text>
</comment>
<dbReference type="Proteomes" id="UP000014115">
    <property type="component" value="Unassembled WGS sequence"/>
</dbReference>
<dbReference type="RefSeq" id="WP_008488058.1">
    <property type="nucleotide sequence ID" value="NZ_AMRG01000004.1"/>
</dbReference>
<dbReference type="GO" id="GO:0008300">
    <property type="term" value="P:isoprenoid catabolic process"/>
    <property type="evidence" value="ECO:0007669"/>
    <property type="project" value="TreeGrafter"/>
</dbReference>
<dbReference type="SUPFAM" id="SSF52096">
    <property type="entry name" value="ClpP/crotonase"/>
    <property type="match status" value="1"/>
</dbReference>